<proteinExistence type="predicted"/>
<organism evidence="1 2">
    <name type="scientific">Blumeria hordei</name>
    <name type="common">Barley powdery mildew</name>
    <name type="synonym">Blumeria graminis f. sp. hordei</name>
    <dbReference type="NCBI Taxonomy" id="2867405"/>
    <lineage>
        <taxon>Eukaryota</taxon>
        <taxon>Fungi</taxon>
        <taxon>Dikarya</taxon>
        <taxon>Ascomycota</taxon>
        <taxon>Pezizomycotina</taxon>
        <taxon>Leotiomycetes</taxon>
        <taxon>Erysiphales</taxon>
        <taxon>Erysiphaceae</taxon>
        <taxon>Blumeria</taxon>
    </lineage>
</organism>
<name>A0A383V2Y0_BLUHO</name>
<dbReference type="EMBL" id="UNSH01000086">
    <property type="protein sequence ID" value="SZF06155.1"/>
    <property type="molecule type" value="Genomic_DNA"/>
</dbReference>
<gene>
    <name evidence="1" type="ORF">BLGHR1_16958</name>
</gene>
<sequence length="349" mass="40286">MVCVVAIIVIAAQYNWEKSRLVFAVNDFSYPNYAVFQLPQNHQFPVPKDPHIVSTSTTVDRVGTHVQLYCSHRWRDYTIISRISDELNDITQSAADAFLSPIMEKNNCQNEIVRVQREKQKHIYFNKFFGYSTPRWSNFKNTSCKPKLIAELAFQGVLNVVGKYNNFVPPSRKPSLTIDINEPMELSDLVYQEQVYIGTDWKVNQRALAWYEGHLHIFKKTKRGSWLPFTDLGSERQNGDLIYKHMLENHPSFSQTHHNLVSHVSNLAGGHGRLEAKLRDPAFLDHVDSQATTIKHNVGQVKLEPLSPMGIWDTKSYISDQKPYSKSSRVEKIHNLNYVGQYAPHRRFP</sequence>
<dbReference type="VEuPathDB" id="FungiDB:BLGHR1_16958"/>
<dbReference type="AlphaFoldDB" id="A0A383V2Y0"/>
<evidence type="ECO:0000313" key="2">
    <source>
        <dbReference type="Proteomes" id="UP000275772"/>
    </source>
</evidence>
<protein>
    <submittedName>
        <fullName evidence="1">Uncharacterized protein</fullName>
    </submittedName>
</protein>
<reference evidence="1 2" key="1">
    <citation type="submission" date="2017-11" db="EMBL/GenBank/DDBJ databases">
        <authorList>
            <person name="Kracher B."/>
        </authorList>
    </citation>
    <scope>NUCLEOTIDE SEQUENCE [LARGE SCALE GENOMIC DNA]</scope>
    <source>
        <strain evidence="1 2">RACE1</strain>
    </source>
</reference>
<evidence type="ECO:0000313" key="1">
    <source>
        <dbReference type="EMBL" id="SZF06155.1"/>
    </source>
</evidence>
<accession>A0A383V2Y0</accession>
<dbReference type="Proteomes" id="UP000275772">
    <property type="component" value="Unassembled WGS sequence"/>
</dbReference>